<evidence type="ECO:0008006" key="3">
    <source>
        <dbReference type="Google" id="ProtNLM"/>
    </source>
</evidence>
<dbReference type="EMBL" id="JBCDNA010000001">
    <property type="protein sequence ID" value="MEL4455410.1"/>
    <property type="molecule type" value="Genomic_DNA"/>
</dbReference>
<proteinExistence type="predicted"/>
<dbReference type="Proteomes" id="UP001474120">
    <property type="component" value="Unassembled WGS sequence"/>
</dbReference>
<dbReference type="RefSeq" id="WP_342159232.1">
    <property type="nucleotide sequence ID" value="NZ_JBCDNA010000001.1"/>
</dbReference>
<gene>
    <name evidence="1" type="ORF">AABB81_05845</name>
</gene>
<organism evidence="1 2">
    <name type="scientific">Lutimonas vermicola</name>
    <dbReference type="NCBI Taxonomy" id="414288"/>
    <lineage>
        <taxon>Bacteria</taxon>
        <taxon>Pseudomonadati</taxon>
        <taxon>Bacteroidota</taxon>
        <taxon>Flavobacteriia</taxon>
        <taxon>Flavobacteriales</taxon>
        <taxon>Flavobacteriaceae</taxon>
        <taxon>Lutimonas</taxon>
    </lineage>
</organism>
<dbReference type="SUPFAM" id="SSF53137">
    <property type="entry name" value="Translational machinery components"/>
    <property type="match status" value="1"/>
</dbReference>
<name>A0ABU9L312_9FLAO</name>
<evidence type="ECO:0000313" key="1">
    <source>
        <dbReference type="EMBL" id="MEL4455410.1"/>
    </source>
</evidence>
<keyword evidence="2" id="KW-1185">Reference proteome</keyword>
<sequence length="135" mass="15794">MRKIGIWIDQKEANLITLTKNDVYSKTIYSDIETRVRIDGEKKQFGRFGDQFLVDEKGKENKLKEYTQKYLLRVLKELSSADEILLFGPAQTKFKLEKLISSVPELAVKHKETKTSENMTHNQKLAYVKDFYKNS</sequence>
<protein>
    <recommendedName>
        <fullName evidence="3">Host attachment protein</fullName>
    </recommendedName>
</protein>
<evidence type="ECO:0000313" key="2">
    <source>
        <dbReference type="Proteomes" id="UP001474120"/>
    </source>
</evidence>
<comment type="caution">
    <text evidence="1">The sequence shown here is derived from an EMBL/GenBank/DDBJ whole genome shotgun (WGS) entry which is preliminary data.</text>
</comment>
<reference evidence="1 2" key="1">
    <citation type="submission" date="2024-04" db="EMBL/GenBank/DDBJ databases">
        <title>whole genome sequencing of Lutimonas vermicola strain IMCC1616.</title>
        <authorList>
            <person name="Bae S.S."/>
        </authorList>
    </citation>
    <scope>NUCLEOTIDE SEQUENCE [LARGE SCALE GENOMIC DNA]</scope>
    <source>
        <strain evidence="1 2">IMCC1616</strain>
    </source>
</reference>
<accession>A0ABU9L312</accession>